<feature type="compositionally biased region" description="Basic and acidic residues" evidence="1">
    <location>
        <begin position="47"/>
        <end position="59"/>
    </location>
</feature>
<dbReference type="Proteomes" id="UP001203297">
    <property type="component" value="Unassembled WGS sequence"/>
</dbReference>
<gene>
    <name evidence="2" type="ORF">B0F90DRAFT_1644649</name>
</gene>
<dbReference type="PANTHER" id="PTHR35179">
    <property type="entry name" value="PROTEIN CBG02620"/>
    <property type="match status" value="1"/>
</dbReference>
<dbReference type="EMBL" id="WTXG01000110">
    <property type="protein sequence ID" value="KAI0292832.1"/>
    <property type="molecule type" value="Genomic_DNA"/>
</dbReference>
<name>A0AAD4LW77_9AGAM</name>
<proteinExistence type="predicted"/>
<evidence type="ECO:0000313" key="2">
    <source>
        <dbReference type="EMBL" id="KAI0292832.1"/>
    </source>
</evidence>
<protein>
    <submittedName>
        <fullName evidence="2">Uncharacterized protein</fullName>
    </submittedName>
</protein>
<keyword evidence="3" id="KW-1185">Reference proteome</keyword>
<evidence type="ECO:0000313" key="3">
    <source>
        <dbReference type="Proteomes" id="UP001203297"/>
    </source>
</evidence>
<feature type="compositionally biased region" description="Gly residues" evidence="1">
    <location>
        <begin position="35"/>
        <end position="45"/>
    </location>
</feature>
<feature type="compositionally biased region" description="Low complexity" evidence="1">
    <location>
        <begin position="400"/>
        <end position="415"/>
    </location>
</feature>
<sequence>MSREQPNRGNTFTRGFRRPFGLKPDSGNRHYFRGSRGGQGRGGGPARRFDSPSETNIKDGLDTSKVIETIFPPARPTPPDDVPIGNVNYVASYNWVNTEKPTIVVPGSPAVWVGRDVPFTLQPDDGSHFVDQNSARMSEYPMLPLFVAADIIHDKKKAPVDWPTVDIVTDRNGLRKLLRWLNPSAGREVRDFRIDVELVGTKTVLLSRWEGQTRDPPSGRSFGFAFEAAMTRAAPGCPTSGHHRAITYDMLDMKMVVRFEVDACLPTDASTATTATNIDTKRPEKKTVASVDDLADALEGINLVTSSTPAITTTTTTTTTSSSSSSSSSSDINIIHAGTPVPQDALLELASRSAYFLDQLDWNELYPQLTLAQTPGFRLGVHERGTFTQLREWQLGGSGLRSRSGTGTSSNSGSGPSDLTAQRQETAAQIVRLARVLEDIQELAIARGPGPAGSFSLLCENGEMRVYGRKDGKSCLPPDVTSRFEAGAAEVD</sequence>
<dbReference type="AlphaFoldDB" id="A0AAD4LW77"/>
<organism evidence="2 3">
    <name type="scientific">Multifurca ochricompacta</name>
    <dbReference type="NCBI Taxonomy" id="376703"/>
    <lineage>
        <taxon>Eukaryota</taxon>
        <taxon>Fungi</taxon>
        <taxon>Dikarya</taxon>
        <taxon>Basidiomycota</taxon>
        <taxon>Agaricomycotina</taxon>
        <taxon>Agaricomycetes</taxon>
        <taxon>Russulales</taxon>
        <taxon>Russulaceae</taxon>
        <taxon>Multifurca</taxon>
    </lineage>
</organism>
<comment type="caution">
    <text evidence="2">The sequence shown here is derived from an EMBL/GenBank/DDBJ whole genome shotgun (WGS) entry which is preliminary data.</text>
</comment>
<feature type="region of interest" description="Disordered" evidence="1">
    <location>
        <begin position="397"/>
        <end position="424"/>
    </location>
</feature>
<dbReference type="PANTHER" id="PTHR35179:SF2">
    <property type="entry name" value="START DOMAIN-CONTAINING PROTEIN"/>
    <property type="match status" value="1"/>
</dbReference>
<accession>A0AAD4LW77</accession>
<reference evidence="2" key="1">
    <citation type="journal article" date="2022" name="New Phytol.">
        <title>Evolutionary transition to the ectomycorrhizal habit in the genomes of a hyperdiverse lineage of mushroom-forming fungi.</title>
        <authorList>
            <person name="Looney B."/>
            <person name="Miyauchi S."/>
            <person name="Morin E."/>
            <person name="Drula E."/>
            <person name="Courty P.E."/>
            <person name="Kohler A."/>
            <person name="Kuo A."/>
            <person name="LaButti K."/>
            <person name="Pangilinan J."/>
            <person name="Lipzen A."/>
            <person name="Riley R."/>
            <person name="Andreopoulos W."/>
            <person name="He G."/>
            <person name="Johnson J."/>
            <person name="Nolan M."/>
            <person name="Tritt A."/>
            <person name="Barry K.W."/>
            <person name="Grigoriev I.V."/>
            <person name="Nagy L.G."/>
            <person name="Hibbett D."/>
            <person name="Henrissat B."/>
            <person name="Matheny P.B."/>
            <person name="Labbe J."/>
            <person name="Martin F.M."/>
        </authorList>
    </citation>
    <scope>NUCLEOTIDE SEQUENCE</scope>
    <source>
        <strain evidence="2">BPL690</strain>
    </source>
</reference>
<evidence type="ECO:0000256" key="1">
    <source>
        <dbReference type="SAM" id="MobiDB-lite"/>
    </source>
</evidence>
<feature type="region of interest" description="Disordered" evidence="1">
    <location>
        <begin position="1"/>
        <end position="59"/>
    </location>
</feature>